<accession>D1AVY5</accession>
<keyword evidence="3" id="KW-1185">Reference proteome</keyword>
<sequence length="57" mass="6799">MKKLFLVDLIATSIIVLIHINILPRYINSQSNVSRIFFLMLLSYYSIRYFIVKNFKS</sequence>
<gene>
    <name evidence="2" type="ordered locus">Smon_1462</name>
</gene>
<name>D1AVY5_STRM9</name>
<feature type="transmembrane region" description="Helical" evidence="1">
    <location>
        <begin position="33"/>
        <end position="51"/>
    </location>
</feature>
<dbReference type="EMBL" id="CP001779">
    <property type="protein sequence ID" value="ACZ01895.1"/>
    <property type="molecule type" value="Genomic_DNA"/>
</dbReference>
<dbReference type="AlphaFoldDB" id="D1AVY5"/>
<dbReference type="HOGENOM" id="CLU_3012408_0_0_0"/>
<keyword evidence="1" id="KW-0472">Membrane</keyword>
<evidence type="ECO:0000313" key="2">
    <source>
        <dbReference type="EMBL" id="ACZ01895.1"/>
    </source>
</evidence>
<feature type="transmembrane region" description="Helical" evidence="1">
    <location>
        <begin position="5"/>
        <end position="27"/>
    </location>
</feature>
<evidence type="ECO:0000256" key="1">
    <source>
        <dbReference type="SAM" id="Phobius"/>
    </source>
</evidence>
<reference evidence="2 3" key="1">
    <citation type="journal article" date="2009" name="Stand. Genomic Sci.">
        <title>Complete genome sequence of Streptobacillus moniliformis type strain (9901T).</title>
        <authorList>
            <person name="Nolan M."/>
            <person name="Gronow S."/>
            <person name="Lapidus A."/>
            <person name="Ivanova N."/>
            <person name="Copeland A."/>
            <person name="Lucas S."/>
            <person name="Del Rio T.G."/>
            <person name="Chen F."/>
            <person name="Tice H."/>
            <person name="Pitluck S."/>
            <person name="Cheng J.F."/>
            <person name="Sims D."/>
            <person name="Meincke L."/>
            <person name="Bruce D."/>
            <person name="Goodwin L."/>
            <person name="Brettin T."/>
            <person name="Han C."/>
            <person name="Detter J.C."/>
            <person name="Ovchinikova G."/>
            <person name="Pati A."/>
            <person name="Mavromatis K."/>
            <person name="Mikhailova N."/>
            <person name="Chen A."/>
            <person name="Palaniappan K."/>
            <person name="Land M."/>
            <person name="Hauser L."/>
            <person name="Chang Y.J."/>
            <person name="Jeffries C.D."/>
            <person name="Rohde M."/>
            <person name="Sproer C."/>
            <person name="Goker M."/>
            <person name="Bristow J."/>
            <person name="Eisen J.A."/>
            <person name="Markowitz V."/>
            <person name="Hugenholtz P."/>
            <person name="Kyrpides N.C."/>
            <person name="Klenk H.P."/>
            <person name="Chain P."/>
        </authorList>
    </citation>
    <scope>NUCLEOTIDE SEQUENCE [LARGE SCALE GENOMIC DNA]</scope>
    <source>
        <strain evidence="3">ATCC 14647 / DSM 12112 / NCTC 10651 / 9901</strain>
    </source>
</reference>
<proteinExistence type="predicted"/>
<keyword evidence="1" id="KW-1133">Transmembrane helix</keyword>
<organism evidence="2 3">
    <name type="scientific">Streptobacillus moniliformis (strain ATCC 14647 / DSM 12112 / NCTC 10651 / 9901)</name>
    <dbReference type="NCBI Taxonomy" id="519441"/>
    <lineage>
        <taxon>Bacteria</taxon>
        <taxon>Fusobacteriati</taxon>
        <taxon>Fusobacteriota</taxon>
        <taxon>Fusobacteriia</taxon>
        <taxon>Fusobacteriales</taxon>
        <taxon>Leptotrichiaceae</taxon>
        <taxon>Streptobacillus</taxon>
    </lineage>
</organism>
<evidence type="ECO:0000313" key="3">
    <source>
        <dbReference type="Proteomes" id="UP000002072"/>
    </source>
</evidence>
<protein>
    <submittedName>
        <fullName evidence="2">Uncharacterized protein</fullName>
    </submittedName>
</protein>
<keyword evidence="1" id="KW-0812">Transmembrane</keyword>
<dbReference type="Proteomes" id="UP000002072">
    <property type="component" value="Chromosome"/>
</dbReference>
<dbReference type="KEGG" id="smf:Smon_1462"/>